<evidence type="ECO:0000313" key="1">
    <source>
        <dbReference type="EMBL" id="EQD56825.1"/>
    </source>
</evidence>
<gene>
    <name evidence="1" type="ORF">B1B_08933</name>
</gene>
<dbReference type="AlphaFoldDB" id="T1BS75"/>
<comment type="caution">
    <text evidence="1">The sequence shown here is derived from an EMBL/GenBank/DDBJ whole genome shotgun (WGS) entry which is preliminary data.</text>
</comment>
<reference evidence="1" key="1">
    <citation type="submission" date="2013-08" db="EMBL/GenBank/DDBJ databases">
        <authorList>
            <person name="Mendez C."/>
            <person name="Richter M."/>
            <person name="Ferrer M."/>
            <person name="Sanchez J."/>
        </authorList>
    </citation>
    <scope>NUCLEOTIDE SEQUENCE</scope>
</reference>
<sequence length="116" mass="13291">MGEGAEVKSVSHGRKRESLRRAFGGINAHLDDPRIVEIMLNPDGQLWVDVLGDEMDSRGRVDPIRALQIIATVAALLETVVTADRPILECELPLDGSRRWSHRWWWPPRSRFARRR</sequence>
<dbReference type="EMBL" id="AUZY01005863">
    <property type="protein sequence ID" value="EQD56825.1"/>
    <property type="molecule type" value="Genomic_DNA"/>
</dbReference>
<proteinExistence type="predicted"/>
<dbReference type="Gene3D" id="3.30.450.90">
    <property type="match status" value="1"/>
</dbReference>
<reference evidence="1" key="2">
    <citation type="journal article" date="2014" name="ISME J.">
        <title>Microbial stratification in low pH oxic and suboxic macroscopic growths along an acid mine drainage.</title>
        <authorList>
            <person name="Mendez-Garcia C."/>
            <person name="Mesa V."/>
            <person name="Sprenger R.R."/>
            <person name="Richter M."/>
            <person name="Diez M.S."/>
            <person name="Solano J."/>
            <person name="Bargiela R."/>
            <person name="Golyshina O.V."/>
            <person name="Manteca A."/>
            <person name="Ramos J.L."/>
            <person name="Gallego J.R."/>
            <person name="Llorente I."/>
            <person name="Martins Dos Santos V.A."/>
            <person name="Jensen O.N."/>
            <person name="Pelaez A.I."/>
            <person name="Sanchez J."/>
            <person name="Ferrer M."/>
        </authorList>
    </citation>
    <scope>NUCLEOTIDE SEQUENCE</scope>
</reference>
<organism evidence="1">
    <name type="scientific">mine drainage metagenome</name>
    <dbReference type="NCBI Taxonomy" id="410659"/>
    <lineage>
        <taxon>unclassified sequences</taxon>
        <taxon>metagenomes</taxon>
        <taxon>ecological metagenomes</taxon>
    </lineage>
</organism>
<accession>T1BS75</accession>
<protein>
    <submittedName>
        <fullName evidence="1">P-type conjugative transfer ATPase TrbB</fullName>
    </submittedName>
</protein>
<name>T1BS75_9ZZZZ</name>